<gene>
    <name evidence="3" type="ORF">IAC10_04785</name>
</gene>
<evidence type="ECO:0000313" key="4">
    <source>
        <dbReference type="Proteomes" id="UP000823928"/>
    </source>
</evidence>
<evidence type="ECO:0008006" key="5">
    <source>
        <dbReference type="Google" id="ProtNLM"/>
    </source>
</evidence>
<protein>
    <recommendedName>
        <fullName evidence="5">TonB C-terminal domain-containing protein</fullName>
    </recommendedName>
</protein>
<feature type="compositionally biased region" description="Low complexity" evidence="1">
    <location>
        <begin position="135"/>
        <end position="152"/>
    </location>
</feature>
<dbReference type="Proteomes" id="UP000823928">
    <property type="component" value="Unassembled WGS sequence"/>
</dbReference>
<dbReference type="SUPFAM" id="SSF74653">
    <property type="entry name" value="TolA/TonB C-terminal domain"/>
    <property type="match status" value="1"/>
</dbReference>
<comment type="caution">
    <text evidence="3">The sequence shown here is derived from an EMBL/GenBank/DDBJ whole genome shotgun (WGS) entry which is preliminary data.</text>
</comment>
<reference evidence="3" key="1">
    <citation type="submission" date="2020-10" db="EMBL/GenBank/DDBJ databases">
        <authorList>
            <person name="Gilroy R."/>
        </authorList>
    </citation>
    <scope>NUCLEOTIDE SEQUENCE</scope>
    <source>
        <strain evidence="3">6276</strain>
    </source>
</reference>
<keyword evidence="2" id="KW-0472">Membrane</keyword>
<feature type="transmembrane region" description="Helical" evidence="2">
    <location>
        <begin position="42"/>
        <end position="61"/>
    </location>
</feature>
<evidence type="ECO:0000256" key="2">
    <source>
        <dbReference type="SAM" id="Phobius"/>
    </source>
</evidence>
<keyword evidence="2" id="KW-0812">Transmembrane</keyword>
<accession>A0A9D1JMX6</accession>
<keyword evidence="2" id="KW-1133">Transmembrane helix</keyword>
<feature type="region of interest" description="Disordered" evidence="1">
    <location>
        <begin position="114"/>
        <end position="155"/>
    </location>
</feature>
<reference evidence="3" key="2">
    <citation type="journal article" date="2021" name="PeerJ">
        <title>Extensive microbial diversity within the chicken gut microbiome revealed by metagenomics and culture.</title>
        <authorList>
            <person name="Gilroy R."/>
            <person name="Ravi A."/>
            <person name="Getino M."/>
            <person name="Pursley I."/>
            <person name="Horton D.L."/>
            <person name="Alikhan N.F."/>
            <person name="Baker D."/>
            <person name="Gharbi K."/>
            <person name="Hall N."/>
            <person name="Watson M."/>
            <person name="Adriaenssens E.M."/>
            <person name="Foster-Nyarko E."/>
            <person name="Jarju S."/>
            <person name="Secka A."/>
            <person name="Antonio M."/>
            <person name="Oren A."/>
            <person name="Chaudhuri R.R."/>
            <person name="La Ragione R."/>
            <person name="Hildebrand F."/>
            <person name="Pallen M.J."/>
        </authorList>
    </citation>
    <scope>NUCLEOTIDE SEQUENCE</scope>
    <source>
        <strain evidence="3">6276</strain>
    </source>
</reference>
<organism evidence="3 4">
    <name type="scientific">Candidatus Scatousia excrementigallinarum</name>
    <dbReference type="NCBI Taxonomy" id="2840935"/>
    <lineage>
        <taxon>Bacteria</taxon>
        <taxon>Candidatus Scatousia</taxon>
    </lineage>
</organism>
<evidence type="ECO:0000256" key="1">
    <source>
        <dbReference type="SAM" id="MobiDB-lite"/>
    </source>
</evidence>
<name>A0A9D1JMX6_9BACT</name>
<dbReference type="AlphaFoldDB" id="A0A9D1JMX6"/>
<evidence type="ECO:0000313" key="3">
    <source>
        <dbReference type="EMBL" id="HIS35929.1"/>
    </source>
</evidence>
<proteinExistence type="predicted"/>
<dbReference type="EMBL" id="DVIU01000098">
    <property type="protein sequence ID" value="HIS35929.1"/>
    <property type="molecule type" value="Genomic_DNA"/>
</dbReference>
<sequence length="282" mass="32018">MFKCKECGCEFKIKPEYCDCGNNTFDEIKTSKIASTPDLQQIISVMIFILCIILSIIPWTIKSPETNTAQHIQKTETTTKEIPDIDELWQTQPINTTRSLQKNTVPKTVLPPEKVEVKPLQKPIKKTPSASTATKPQNAAPKPVKKQQQVKTVSKKPPEIVKKVSDKISNPKQQQTVSRPKPVDMTPLINYKNELRIALLSKLNIPNIQGTGDCAVSFSIDGSGKLLNRAFVYKSSNKSVNDEVYYMLMRLPYFKKPPEIYKGEIIKLKFFFNNGYYEISFI</sequence>